<evidence type="ECO:0000256" key="6">
    <source>
        <dbReference type="ARBA" id="ARBA00039449"/>
    </source>
</evidence>
<dbReference type="PANTHER" id="PTHR12753:SF0">
    <property type="entry name" value="ALPHA N-TERMINAL PROTEIN METHYLTRANSFERASE 1"/>
    <property type="match status" value="1"/>
</dbReference>
<comment type="catalytic activity">
    <reaction evidence="8">
        <text>N-terminal L-seryl-L-prolyl-L-lysyl-[protein] + 3 S-adenosyl-L-methionine = N-terminal N,N,N-trimethyl-L-seryl-L-prolyl-L-lysyl-[protein] + 3 S-adenosyl-L-homocysteine + 3 H(+)</text>
        <dbReference type="Rhea" id="RHEA:54724"/>
        <dbReference type="Rhea" id="RHEA-COMP:13789"/>
        <dbReference type="Rhea" id="RHEA-COMP:13973"/>
        <dbReference type="ChEBI" id="CHEBI:15378"/>
        <dbReference type="ChEBI" id="CHEBI:57856"/>
        <dbReference type="ChEBI" id="CHEBI:59789"/>
        <dbReference type="ChEBI" id="CHEBI:138061"/>
        <dbReference type="ChEBI" id="CHEBI:138317"/>
        <dbReference type="EC" id="2.1.1.244"/>
    </reaction>
</comment>
<evidence type="ECO:0000256" key="10">
    <source>
        <dbReference type="ARBA" id="ARBA00048167"/>
    </source>
</evidence>
<dbReference type="EMBL" id="JALLBG020000108">
    <property type="protein sequence ID" value="KAL3764314.1"/>
    <property type="molecule type" value="Genomic_DNA"/>
</dbReference>
<evidence type="ECO:0000256" key="2">
    <source>
        <dbReference type="ARBA" id="ARBA00022603"/>
    </source>
</evidence>
<dbReference type="InterPro" id="IPR008576">
    <property type="entry name" value="MeTrfase_NTM1"/>
</dbReference>
<reference evidence="11 12" key="1">
    <citation type="submission" date="2024-10" db="EMBL/GenBank/DDBJ databases">
        <title>Updated reference genomes for cyclostephanoid diatoms.</title>
        <authorList>
            <person name="Roberts W.R."/>
            <person name="Alverson A.J."/>
        </authorList>
    </citation>
    <scope>NUCLEOTIDE SEQUENCE [LARGE SCALE GENOMIC DNA]</scope>
    <source>
        <strain evidence="11 12">AJA232-27</strain>
    </source>
</reference>
<comment type="catalytic activity">
    <reaction evidence="9">
        <text>N-terminal L-prolyl-L-prolyl-L-lysyl-[protein] + 2 S-adenosyl-L-methionine = N-terminal N,N-dimethyl-L-prolyl-L-prolyl-L-lysyl-[protein] + 2 S-adenosyl-L-homocysteine + 2 H(+)</text>
        <dbReference type="Rhea" id="RHEA:54736"/>
        <dbReference type="Rhea" id="RHEA-COMP:13787"/>
        <dbReference type="Rhea" id="RHEA-COMP:13974"/>
        <dbReference type="ChEBI" id="CHEBI:15378"/>
        <dbReference type="ChEBI" id="CHEBI:57856"/>
        <dbReference type="ChEBI" id="CHEBI:59789"/>
        <dbReference type="ChEBI" id="CHEBI:138059"/>
        <dbReference type="ChEBI" id="CHEBI:138318"/>
        <dbReference type="EC" id="2.1.1.244"/>
    </reaction>
</comment>
<evidence type="ECO:0000256" key="4">
    <source>
        <dbReference type="ARBA" id="ARBA00022691"/>
    </source>
</evidence>
<keyword evidence="3" id="KW-0808">Transferase</keyword>
<evidence type="ECO:0000256" key="3">
    <source>
        <dbReference type="ARBA" id="ARBA00022679"/>
    </source>
</evidence>
<comment type="similarity">
    <text evidence="1">Belongs to the methyltransferase superfamily. NTM1 family.</text>
</comment>
<dbReference type="AlphaFoldDB" id="A0ABD3MJU6"/>
<sequence length="267" mass="29900">MTIIFPGRASTHHAGMDTTKQIQDILLRAGNYIHGKDADDVSLTYSSIIEWKESIGLSCSSTTSAAVNSEKNDDGKLRNDKSRQQWYETGFDYWEDESNCPATVDGVLGGFACLSKIDLNGSLDFMRYLKSTIRPELKLTEEDNGGNPTRACECGAGLQDFEPNEQYYDVIWIQWVIGYLTDDDLISFLKRCAIALRHGGVVVIKDNTCEEEAFIVDRDDASSTRSYPYILATAELAGLRVLYQRFQEDFPSGIFPVPMIALERKTS</sequence>
<dbReference type="PANTHER" id="PTHR12753">
    <property type="entry name" value="AD-003 - RELATED"/>
    <property type="match status" value="1"/>
</dbReference>
<evidence type="ECO:0000256" key="1">
    <source>
        <dbReference type="ARBA" id="ARBA00009059"/>
    </source>
</evidence>
<dbReference type="EC" id="2.1.1.244" evidence="5"/>
<evidence type="ECO:0000313" key="12">
    <source>
        <dbReference type="Proteomes" id="UP001530293"/>
    </source>
</evidence>
<comment type="caution">
    <text evidence="11">The sequence shown here is derived from an EMBL/GenBank/DDBJ whole genome shotgun (WGS) entry which is preliminary data.</text>
</comment>
<dbReference type="InterPro" id="IPR029063">
    <property type="entry name" value="SAM-dependent_MTases_sf"/>
</dbReference>
<evidence type="ECO:0000256" key="7">
    <source>
        <dbReference type="ARBA" id="ARBA00043129"/>
    </source>
</evidence>
<evidence type="ECO:0000313" key="11">
    <source>
        <dbReference type="EMBL" id="KAL3764314.1"/>
    </source>
</evidence>
<dbReference type="Pfam" id="PF05891">
    <property type="entry name" value="Methyltransf_PK"/>
    <property type="match status" value="1"/>
</dbReference>
<gene>
    <name evidence="11" type="ORF">ACHAWU_004126</name>
</gene>
<dbReference type="Proteomes" id="UP001530293">
    <property type="component" value="Unassembled WGS sequence"/>
</dbReference>
<dbReference type="Gene3D" id="3.40.50.150">
    <property type="entry name" value="Vaccinia Virus protein VP39"/>
    <property type="match status" value="2"/>
</dbReference>
<evidence type="ECO:0000256" key="8">
    <source>
        <dbReference type="ARBA" id="ARBA00047306"/>
    </source>
</evidence>
<keyword evidence="4" id="KW-0949">S-adenosyl-L-methionine</keyword>
<keyword evidence="2" id="KW-0489">Methyltransferase</keyword>
<dbReference type="GO" id="GO:0032259">
    <property type="term" value="P:methylation"/>
    <property type="evidence" value="ECO:0007669"/>
    <property type="project" value="UniProtKB-KW"/>
</dbReference>
<proteinExistence type="inferred from homology"/>
<keyword evidence="12" id="KW-1185">Reference proteome</keyword>
<dbReference type="GO" id="GO:0071885">
    <property type="term" value="F:N-terminal protein N-methyltransferase activity"/>
    <property type="evidence" value="ECO:0007669"/>
    <property type="project" value="UniProtKB-EC"/>
</dbReference>
<comment type="catalytic activity">
    <reaction evidence="10">
        <text>N-terminal L-alanyl-L-prolyl-L-lysyl-[protein] + 3 S-adenosyl-L-methionine = N-terminal N,N,N-trimethyl-L-alanyl-L-prolyl-L-lysyl-[protein] + 3 S-adenosyl-L-homocysteine + 3 H(+)</text>
        <dbReference type="Rhea" id="RHEA:54712"/>
        <dbReference type="Rhea" id="RHEA-COMP:13785"/>
        <dbReference type="Rhea" id="RHEA-COMP:13971"/>
        <dbReference type="ChEBI" id="CHEBI:15378"/>
        <dbReference type="ChEBI" id="CHEBI:57856"/>
        <dbReference type="ChEBI" id="CHEBI:59789"/>
        <dbReference type="ChEBI" id="CHEBI:138057"/>
        <dbReference type="ChEBI" id="CHEBI:138315"/>
        <dbReference type="EC" id="2.1.1.244"/>
    </reaction>
</comment>
<evidence type="ECO:0000256" key="5">
    <source>
        <dbReference type="ARBA" id="ARBA00039112"/>
    </source>
</evidence>
<protein>
    <recommendedName>
        <fullName evidence="6">Alpha N-terminal protein methyltransferase 1</fullName>
        <ecNumber evidence="5">2.1.1.244</ecNumber>
    </recommendedName>
    <alternativeName>
        <fullName evidence="7">X-Pro-Lys N-terminal protein methyltransferase 1</fullName>
    </alternativeName>
</protein>
<dbReference type="SUPFAM" id="SSF53335">
    <property type="entry name" value="S-adenosyl-L-methionine-dependent methyltransferases"/>
    <property type="match status" value="1"/>
</dbReference>
<evidence type="ECO:0000256" key="9">
    <source>
        <dbReference type="ARBA" id="ARBA00047885"/>
    </source>
</evidence>
<accession>A0ABD3MJU6</accession>
<organism evidence="11 12">
    <name type="scientific">Discostella pseudostelligera</name>
    <dbReference type="NCBI Taxonomy" id="259834"/>
    <lineage>
        <taxon>Eukaryota</taxon>
        <taxon>Sar</taxon>
        <taxon>Stramenopiles</taxon>
        <taxon>Ochrophyta</taxon>
        <taxon>Bacillariophyta</taxon>
        <taxon>Coscinodiscophyceae</taxon>
        <taxon>Thalassiosirophycidae</taxon>
        <taxon>Stephanodiscales</taxon>
        <taxon>Stephanodiscaceae</taxon>
        <taxon>Discostella</taxon>
    </lineage>
</organism>
<name>A0ABD3MJU6_9STRA</name>